<proteinExistence type="predicted"/>
<dbReference type="RefSeq" id="WP_144856973.1">
    <property type="nucleotide sequence ID" value="NZ_BAAAYT010000001.1"/>
</dbReference>
<dbReference type="EMBL" id="VIUW01000002">
    <property type="protein sequence ID" value="TWD15981.1"/>
    <property type="molecule type" value="Genomic_DNA"/>
</dbReference>
<dbReference type="AlphaFoldDB" id="A0A560WE87"/>
<feature type="domain" description="NADPH-dependent FMN reductase-like" evidence="1">
    <location>
        <begin position="36"/>
        <end position="92"/>
    </location>
</feature>
<comment type="caution">
    <text evidence="2">The sequence shown here is derived from an EMBL/GenBank/DDBJ whole genome shotgun (WGS) entry which is preliminary data.</text>
</comment>
<evidence type="ECO:0000313" key="2">
    <source>
        <dbReference type="EMBL" id="TWD15981.1"/>
    </source>
</evidence>
<dbReference type="GO" id="GO:0016491">
    <property type="term" value="F:oxidoreductase activity"/>
    <property type="evidence" value="ECO:0007669"/>
    <property type="project" value="InterPro"/>
</dbReference>
<accession>A0A560WE87</accession>
<sequence>MSRLLLVHHSPTRSMQALLESVLAGARDDQIEGVEVVKRPALEATAEDVLAADGYLLGTPANFGYMSGALKHFFDSTFLHVGGALGEDGQGSGDGGQVKKPFGLYVHGRYDTTGAVRSVHGIVSALGWRQAFDDVEVMGEVDDAARGRVQELGATLAALLSP</sequence>
<dbReference type="SUPFAM" id="SSF52218">
    <property type="entry name" value="Flavoproteins"/>
    <property type="match status" value="1"/>
</dbReference>
<name>A0A560WE87_9MICO</name>
<organism evidence="2 3">
    <name type="scientific">Marihabitans asiaticum</name>
    <dbReference type="NCBI Taxonomy" id="415218"/>
    <lineage>
        <taxon>Bacteria</taxon>
        <taxon>Bacillati</taxon>
        <taxon>Actinomycetota</taxon>
        <taxon>Actinomycetes</taxon>
        <taxon>Micrococcales</taxon>
        <taxon>Intrasporangiaceae</taxon>
        <taxon>Marihabitans</taxon>
    </lineage>
</organism>
<dbReference type="OrthoDB" id="5736081at2"/>
<protein>
    <submittedName>
        <fullName evidence="2">NADPH-dependent FMN reductase</fullName>
    </submittedName>
</protein>
<dbReference type="InterPro" id="IPR005025">
    <property type="entry name" value="FMN_Rdtase-like_dom"/>
</dbReference>
<dbReference type="Proteomes" id="UP000315628">
    <property type="component" value="Unassembled WGS sequence"/>
</dbReference>
<dbReference type="InterPro" id="IPR029039">
    <property type="entry name" value="Flavoprotein-like_sf"/>
</dbReference>
<dbReference type="Gene3D" id="3.40.50.360">
    <property type="match status" value="1"/>
</dbReference>
<reference evidence="2 3" key="1">
    <citation type="submission" date="2019-06" db="EMBL/GenBank/DDBJ databases">
        <title>Sequencing the genomes of 1000 actinobacteria strains.</title>
        <authorList>
            <person name="Klenk H.-P."/>
        </authorList>
    </citation>
    <scope>NUCLEOTIDE SEQUENCE [LARGE SCALE GENOMIC DNA]</scope>
    <source>
        <strain evidence="2 3">DSM 18935</strain>
    </source>
</reference>
<gene>
    <name evidence="2" type="ORF">FB557_1522</name>
</gene>
<evidence type="ECO:0000259" key="1">
    <source>
        <dbReference type="Pfam" id="PF03358"/>
    </source>
</evidence>
<keyword evidence="3" id="KW-1185">Reference proteome</keyword>
<dbReference type="Pfam" id="PF03358">
    <property type="entry name" value="FMN_red"/>
    <property type="match status" value="1"/>
</dbReference>
<evidence type="ECO:0000313" key="3">
    <source>
        <dbReference type="Proteomes" id="UP000315628"/>
    </source>
</evidence>